<feature type="region of interest" description="Disordered" evidence="1">
    <location>
        <begin position="55"/>
        <end position="114"/>
    </location>
</feature>
<evidence type="ECO:0000256" key="1">
    <source>
        <dbReference type="SAM" id="MobiDB-lite"/>
    </source>
</evidence>
<name>A0AAE1SIE8_9SOLA</name>
<evidence type="ECO:0000313" key="2">
    <source>
        <dbReference type="EMBL" id="KAK4370159.1"/>
    </source>
</evidence>
<evidence type="ECO:0000313" key="3">
    <source>
        <dbReference type="Proteomes" id="UP001291623"/>
    </source>
</evidence>
<dbReference type="EMBL" id="JAVYJV010000005">
    <property type="protein sequence ID" value="KAK4370159.1"/>
    <property type="molecule type" value="Genomic_DNA"/>
</dbReference>
<organism evidence="2 3">
    <name type="scientific">Anisodus tanguticus</name>
    <dbReference type="NCBI Taxonomy" id="243964"/>
    <lineage>
        <taxon>Eukaryota</taxon>
        <taxon>Viridiplantae</taxon>
        <taxon>Streptophyta</taxon>
        <taxon>Embryophyta</taxon>
        <taxon>Tracheophyta</taxon>
        <taxon>Spermatophyta</taxon>
        <taxon>Magnoliopsida</taxon>
        <taxon>eudicotyledons</taxon>
        <taxon>Gunneridae</taxon>
        <taxon>Pentapetalae</taxon>
        <taxon>asterids</taxon>
        <taxon>lamiids</taxon>
        <taxon>Solanales</taxon>
        <taxon>Solanaceae</taxon>
        <taxon>Solanoideae</taxon>
        <taxon>Hyoscyameae</taxon>
        <taxon>Anisodus</taxon>
    </lineage>
</organism>
<gene>
    <name evidence="2" type="ORF">RND71_009634</name>
</gene>
<accession>A0AAE1SIE8</accession>
<keyword evidence="3" id="KW-1185">Reference proteome</keyword>
<protein>
    <submittedName>
        <fullName evidence="2">Uncharacterized protein</fullName>
    </submittedName>
</protein>
<reference evidence="2" key="1">
    <citation type="submission" date="2023-12" db="EMBL/GenBank/DDBJ databases">
        <title>Genome assembly of Anisodus tanguticus.</title>
        <authorList>
            <person name="Wang Y.-J."/>
        </authorList>
    </citation>
    <scope>NUCLEOTIDE SEQUENCE</scope>
    <source>
        <strain evidence="2">KB-2021</strain>
        <tissue evidence="2">Leaf</tissue>
    </source>
</reference>
<dbReference type="Proteomes" id="UP001291623">
    <property type="component" value="Unassembled WGS sequence"/>
</dbReference>
<comment type="caution">
    <text evidence="2">The sequence shown here is derived from an EMBL/GenBank/DDBJ whole genome shotgun (WGS) entry which is preliminary data.</text>
</comment>
<feature type="compositionally biased region" description="Polar residues" evidence="1">
    <location>
        <begin position="75"/>
        <end position="86"/>
    </location>
</feature>
<dbReference type="AlphaFoldDB" id="A0AAE1SIE8"/>
<proteinExistence type="predicted"/>
<sequence length="114" mass="13034">MAENPKINDFSSLSVLEGFKSVTKDKTPKSNIKNPVGLVFAAFLRLPCKMSRRQKYERRLDRGNIVDDDDDSRQTKQQAQRATGFSVTHHAQKRKRSPNYAIGNIKKREQTSPN</sequence>